<protein>
    <submittedName>
        <fullName evidence="1">Uncharacterized protein</fullName>
    </submittedName>
</protein>
<dbReference type="AlphaFoldDB" id="A0AAD1XFQ4"/>
<name>A0AAD1XFQ4_EUPCR</name>
<evidence type="ECO:0000313" key="2">
    <source>
        <dbReference type="Proteomes" id="UP001295684"/>
    </source>
</evidence>
<dbReference type="Proteomes" id="UP001295684">
    <property type="component" value="Unassembled WGS sequence"/>
</dbReference>
<dbReference type="EMBL" id="CAMPGE010011377">
    <property type="protein sequence ID" value="CAI2370212.1"/>
    <property type="molecule type" value="Genomic_DNA"/>
</dbReference>
<keyword evidence="2" id="KW-1185">Reference proteome</keyword>
<proteinExistence type="predicted"/>
<organism evidence="1 2">
    <name type="scientific">Euplotes crassus</name>
    <dbReference type="NCBI Taxonomy" id="5936"/>
    <lineage>
        <taxon>Eukaryota</taxon>
        <taxon>Sar</taxon>
        <taxon>Alveolata</taxon>
        <taxon>Ciliophora</taxon>
        <taxon>Intramacronucleata</taxon>
        <taxon>Spirotrichea</taxon>
        <taxon>Hypotrichia</taxon>
        <taxon>Euplotida</taxon>
        <taxon>Euplotidae</taxon>
        <taxon>Moneuplotes</taxon>
    </lineage>
</organism>
<sequence length="112" mass="13079">MDDNLKGSQSVVHNLNFRKKPSKLRKFGHNERYNWKLNLESRLAKSHGRIKTNERLYKSVEKISKDRETSLTSLSECLNDLSESFDKRKNYHLSTLKFAKGTLRLKDHGSSI</sequence>
<comment type="caution">
    <text evidence="1">The sequence shown here is derived from an EMBL/GenBank/DDBJ whole genome shotgun (WGS) entry which is preliminary data.</text>
</comment>
<gene>
    <name evidence="1" type="ORF">ECRASSUSDP1_LOCUS11520</name>
</gene>
<accession>A0AAD1XFQ4</accession>
<evidence type="ECO:0000313" key="1">
    <source>
        <dbReference type="EMBL" id="CAI2370212.1"/>
    </source>
</evidence>
<reference evidence="1" key="1">
    <citation type="submission" date="2023-07" db="EMBL/GenBank/DDBJ databases">
        <authorList>
            <consortium name="AG Swart"/>
            <person name="Singh M."/>
            <person name="Singh A."/>
            <person name="Seah K."/>
            <person name="Emmerich C."/>
        </authorList>
    </citation>
    <scope>NUCLEOTIDE SEQUENCE</scope>
    <source>
        <strain evidence="1">DP1</strain>
    </source>
</reference>